<evidence type="ECO:0000313" key="1">
    <source>
        <dbReference type="EMBL" id="KAF8764731.1"/>
    </source>
</evidence>
<keyword evidence="2" id="KW-1185">Reference proteome</keyword>
<gene>
    <name evidence="1" type="ORF">HNY73_022781</name>
</gene>
<evidence type="ECO:0000313" key="2">
    <source>
        <dbReference type="Proteomes" id="UP000807504"/>
    </source>
</evidence>
<sequence length="120" mass="13866">MDRATCLRSFNEIELYCDEHQISFDKNLFDFSGGNTNLVQTPISAEDQQEDNLIEIKISSFYQQAIGCKEASELCDAMDREINVMNQRKAWILVDPPENAKILGNRWVYTVKRDENNKKG</sequence>
<reference evidence="1" key="1">
    <citation type="journal article" date="2020" name="bioRxiv">
        <title>Chromosome-level reference genome of the European wasp spider Argiope bruennichi: a resource for studies on range expansion and evolutionary adaptation.</title>
        <authorList>
            <person name="Sheffer M.M."/>
            <person name="Hoppe A."/>
            <person name="Krehenwinkel H."/>
            <person name="Uhl G."/>
            <person name="Kuss A.W."/>
            <person name="Jensen L."/>
            <person name="Jensen C."/>
            <person name="Gillespie R.G."/>
            <person name="Hoff K.J."/>
            <person name="Prost S."/>
        </authorList>
    </citation>
    <scope>NUCLEOTIDE SEQUENCE</scope>
</reference>
<reference evidence="1" key="2">
    <citation type="submission" date="2020-06" db="EMBL/GenBank/DDBJ databases">
        <authorList>
            <person name="Sheffer M."/>
        </authorList>
    </citation>
    <scope>NUCLEOTIDE SEQUENCE</scope>
</reference>
<protein>
    <submittedName>
        <fullName evidence="1">Putative mitochondrial protein like</fullName>
    </submittedName>
</protein>
<organism evidence="1 2">
    <name type="scientific">Argiope bruennichi</name>
    <name type="common">Wasp spider</name>
    <name type="synonym">Aranea bruennichi</name>
    <dbReference type="NCBI Taxonomy" id="94029"/>
    <lineage>
        <taxon>Eukaryota</taxon>
        <taxon>Metazoa</taxon>
        <taxon>Ecdysozoa</taxon>
        <taxon>Arthropoda</taxon>
        <taxon>Chelicerata</taxon>
        <taxon>Arachnida</taxon>
        <taxon>Araneae</taxon>
        <taxon>Araneomorphae</taxon>
        <taxon>Entelegynae</taxon>
        <taxon>Araneoidea</taxon>
        <taxon>Araneidae</taxon>
        <taxon>Argiope</taxon>
    </lineage>
</organism>
<dbReference type="AlphaFoldDB" id="A0A8T0E4B2"/>
<dbReference type="Proteomes" id="UP000807504">
    <property type="component" value="Unassembled WGS sequence"/>
</dbReference>
<name>A0A8T0E4B2_ARGBR</name>
<accession>A0A8T0E4B2</accession>
<comment type="caution">
    <text evidence="1">The sequence shown here is derived from an EMBL/GenBank/DDBJ whole genome shotgun (WGS) entry which is preliminary data.</text>
</comment>
<proteinExistence type="predicted"/>
<dbReference type="EMBL" id="JABXBU010002231">
    <property type="protein sequence ID" value="KAF8764731.1"/>
    <property type="molecule type" value="Genomic_DNA"/>
</dbReference>